<organism evidence="2 3">
    <name type="scientific">Thanatephorus cucumeris (strain AG1-IA)</name>
    <name type="common">Rice sheath blight fungus</name>
    <name type="synonym">Rhizoctonia solani</name>
    <dbReference type="NCBI Taxonomy" id="983506"/>
    <lineage>
        <taxon>Eukaryota</taxon>
        <taxon>Fungi</taxon>
        <taxon>Dikarya</taxon>
        <taxon>Basidiomycota</taxon>
        <taxon>Agaricomycotina</taxon>
        <taxon>Agaricomycetes</taxon>
        <taxon>Cantharellales</taxon>
        <taxon>Ceratobasidiaceae</taxon>
        <taxon>Rhizoctonia</taxon>
        <taxon>Rhizoctonia solani AG-1</taxon>
    </lineage>
</organism>
<keyword evidence="3" id="KW-1185">Reference proteome</keyword>
<gene>
    <name evidence="2" type="ORF">AG1IA_01238</name>
</gene>
<evidence type="ECO:0000313" key="3">
    <source>
        <dbReference type="Proteomes" id="UP000011668"/>
    </source>
</evidence>
<proteinExistence type="predicted"/>
<dbReference type="AlphaFoldDB" id="L8X6K2"/>
<dbReference type="Proteomes" id="UP000011668">
    <property type="component" value="Unassembled WGS sequence"/>
</dbReference>
<reference evidence="2 3" key="1">
    <citation type="journal article" date="2013" name="Nat. Commun.">
        <title>The evolution and pathogenic mechanisms of the rice sheath blight pathogen.</title>
        <authorList>
            <person name="Zheng A."/>
            <person name="Lin R."/>
            <person name="Xu L."/>
            <person name="Qin P."/>
            <person name="Tang C."/>
            <person name="Ai P."/>
            <person name="Zhang D."/>
            <person name="Liu Y."/>
            <person name="Sun Z."/>
            <person name="Feng H."/>
            <person name="Wang Y."/>
            <person name="Chen Y."/>
            <person name="Liang X."/>
            <person name="Fu R."/>
            <person name="Li Q."/>
            <person name="Zhang J."/>
            <person name="Yu X."/>
            <person name="Xie Z."/>
            <person name="Ding L."/>
            <person name="Guan P."/>
            <person name="Tang J."/>
            <person name="Liang Y."/>
            <person name="Wang S."/>
            <person name="Deng Q."/>
            <person name="Li S."/>
            <person name="Zhu J."/>
            <person name="Wang L."/>
            <person name="Liu H."/>
            <person name="Li P."/>
        </authorList>
    </citation>
    <scope>NUCLEOTIDE SEQUENCE [LARGE SCALE GENOMIC DNA]</scope>
    <source>
        <strain evidence="3">AG-1 IA</strain>
    </source>
</reference>
<feature type="region of interest" description="Disordered" evidence="1">
    <location>
        <begin position="79"/>
        <end position="99"/>
    </location>
</feature>
<dbReference type="EMBL" id="AFRT01000278">
    <property type="protein sequence ID" value="ELU44732.1"/>
    <property type="molecule type" value="Genomic_DNA"/>
</dbReference>
<accession>L8X6K2</accession>
<evidence type="ECO:0000256" key="1">
    <source>
        <dbReference type="SAM" id="MobiDB-lite"/>
    </source>
</evidence>
<comment type="caution">
    <text evidence="2">The sequence shown here is derived from an EMBL/GenBank/DDBJ whole genome shotgun (WGS) entry which is preliminary data.</text>
</comment>
<evidence type="ECO:0000313" key="2">
    <source>
        <dbReference type="EMBL" id="ELU44732.1"/>
    </source>
</evidence>
<protein>
    <submittedName>
        <fullName evidence="2">Uncharacterized protein</fullName>
    </submittedName>
</protein>
<dbReference type="HOGENOM" id="CLU_1020071_0_0_1"/>
<name>L8X6K2_THACA</name>
<sequence length="273" mass="30093">MYEFRDQLCSCAALRCQTVTRVAVVEAGPVLDHLDPAGVGWRNRTWDPLGRTLVHQGSQGRESRRHPLPLDRIRRAVGLEDRSLAPDDQEDTAEPLGRADQKVVHPALLGLEGIVVPLDRADRTEDDPVLVVLVGPRDRAFEAYSQPEGACLDVEVLPQVLVDQEGQEDVVEDRDEEGLDQRLEAERDPVGALFASGFQTFQQHAQASQDVAVWTEETYSSRLSAAQRTTHSTQSSFPSPKVCHTAFSSGVLPVMVMRVPPELAPPDPAAEFF</sequence>